<proteinExistence type="predicted"/>
<dbReference type="Gene3D" id="3.20.20.100">
    <property type="entry name" value="NADP-dependent oxidoreductase domain"/>
    <property type="match status" value="1"/>
</dbReference>
<name>A0A8H5LK91_9AGAR</name>
<organism evidence="1 2">
    <name type="scientific">Tetrapyrgos nigripes</name>
    <dbReference type="NCBI Taxonomy" id="182062"/>
    <lineage>
        <taxon>Eukaryota</taxon>
        <taxon>Fungi</taxon>
        <taxon>Dikarya</taxon>
        <taxon>Basidiomycota</taxon>
        <taxon>Agaricomycotina</taxon>
        <taxon>Agaricomycetes</taxon>
        <taxon>Agaricomycetidae</taxon>
        <taxon>Agaricales</taxon>
        <taxon>Marasmiineae</taxon>
        <taxon>Marasmiaceae</taxon>
        <taxon>Tetrapyrgos</taxon>
    </lineage>
</organism>
<dbReference type="Proteomes" id="UP000559256">
    <property type="component" value="Unassembled WGS sequence"/>
</dbReference>
<protein>
    <submittedName>
        <fullName evidence="1">Uncharacterized protein</fullName>
    </submittedName>
</protein>
<dbReference type="InterPro" id="IPR036812">
    <property type="entry name" value="NAD(P)_OxRdtase_dom_sf"/>
</dbReference>
<dbReference type="SUPFAM" id="SSF51430">
    <property type="entry name" value="NAD(P)-linked oxidoreductase"/>
    <property type="match status" value="1"/>
</dbReference>
<sequence>MAAVAQKSAINIVLGTMTFGFEGKGGVRVHDLKTLGEIVNVFKAHGHSEVDNSRYYGEGTTEEIIGQIDHTGLKIQTKLPAFHMKTGHSGQQKGARHEREVEDITHNYEDMKKKHPHLFETP</sequence>
<dbReference type="EMBL" id="JAACJM010000044">
    <property type="protein sequence ID" value="KAF5360158.1"/>
    <property type="molecule type" value="Genomic_DNA"/>
</dbReference>
<dbReference type="OrthoDB" id="2310150at2759"/>
<accession>A0A8H5LK91</accession>
<dbReference type="AlphaFoldDB" id="A0A8H5LK91"/>
<gene>
    <name evidence="1" type="ORF">D9758_011363</name>
</gene>
<keyword evidence="2" id="KW-1185">Reference proteome</keyword>
<comment type="caution">
    <text evidence="1">The sequence shown here is derived from an EMBL/GenBank/DDBJ whole genome shotgun (WGS) entry which is preliminary data.</text>
</comment>
<evidence type="ECO:0000313" key="2">
    <source>
        <dbReference type="Proteomes" id="UP000559256"/>
    </source>
</evidence>
<evidence type="ECO:0000313" key="1">
    <source>
        <dbReference type="EMBL" id="KAF5360158.1"/>
    </source>
</evidence>
<reference evidence="1 2" key="1">
    <citation type="journal article" date="2020" name="ISME J.">
        <title>Uncovering the hidden diversity of litter-decomposition mechanisms in mushroom-forming fungi.</title>
        <authorList>
            <person name="Floudas D."/>
            <person name="Bentzer J."/>
            <person name="Ahren D."/>
            <person name="Johansson T."/>
            <person name="Persson P."/>
            <person name="Tunlid A."/>
        </authorList>
    </citation>
    <scope>NUCLEOTIDE SEQUENCE [LARGE SCALE GENOMIC DNA]</scope>
    <source>
        <strain evidence="1 2">CBS 291.85</strain>
    </source>
</reference>